<accession>A0ABQ1YLN1</accession>
<gene>
    <name evidence="1" type="ORF">GCM10007423_15480</name>
</gene>
<reference evidence="2" key="1">
    <citation type="journal article" date="2019" name="Int. J. Syst. Evol. Microbiol.">
        <title>The Global Catalogue of Microorganisms (GCM) 10K type strain sequencing project: providing services to taxonomists for standard genome sequencing and annotation.</title>
        <authorList>
            <consortium name="The Broad Institute Genomics Platform"/>
            <consortium name="The Broad Institute Genome Sequencing Center for Infectious Disease"/>
            <person name="Wu L."/>
            <person name="Ma J."/>
        </authorList>
    </citation>
    <scope>NUCLEOTIDE SEQUENCE [LARGE SCALE GENOMIC DNA]</scope>
    <source>
        <strain evidence="2">CGMCC 1.15288</strain>
    </source>
</reference>
<name>A0ABQ1YLN1_9BACT</name>
<protein>
    <submittedName>
        <fullName evidence="1">Uncharacterized protein</fullName>
    </submittedName>
</protein>
<sequence length="112" mass="12857">MDAPSFLIAIRDKASVTKGVWKVSNDFHRTSDVVISWIHLKTKNPLEYRAYWAFYDGTIEVTELTEHKIKGFFSGTVRTDPNSIIPSHESFKVTDGEFFVNRNPGYSIESRL</sequence>
<keyword evidence="2" id="KW-1185">Reference proteome</keyword>
<proteinExistence type="predicted"/>
<dbReference type="Proteomes" id="UP000600214">
    <property type="component" value="Unassembled WGS sequence"/>
</dbReference>
<evidence type="ECO:0000313" key="1">
    <source>
        <dbReference type="EMBL" id="GGH28700.1"/>
    </source>
</evidence>
<organism evidence="1 2">
    <name type="scientific">Dyadobacter endophyticus</name>
    <dbReference type="NCBI Taxonomy" id="1749036"/>
    <lineage>
        <taxon>Bacteria</taxon>
        <taxon>Pseudomonadati</taxon>
        <taxon>Bacteroidota</taxon>
        <taxon>Cytophagia</taxon>
        <taxon>Cytophagales</taxon>
        <taxon>Spirosomataceae</taxon>
        <taxon>Dyadobacter</taxon>
    </lineage>
</organism>
<evidence type="ECO:0000313" key="2">
    <source>
        <dbReference type="Proteomes" id="UP000600214"/>
    </source>
</evidence>
<comment type="caution">
    <text evidence="1">The sequence shown here is derived from an EMBL/GenBank/DDBJ whole genome shotgun (WGS) entry which is preliminary data.</text>
</comment>
<dbReference type="EMBL" id="BMIA01000001">
    <property type="protein sequence ID" value="GGH28700.1"/>
    <property type="molecule type" value="Genomic_DNA"/>
</dbReference>